<dbReference type="AlphaFoldDB" id="M6CUC3"/>
<name>M6CUC3_9LEPT</name>
<evidence type="ECO:0000313" key="4">
    <source>
        <dbReference type="Proteomes" id="UP000011988"/>
    </source>
</evidence>
<dbReference type="InterPro" id="IPR051212">
    <property type="entry name" value="Type-I_RE_S_subunit"/>
</dbReference>
<proteinExistence type="predicted"/>
<dbReference type="EMBL" id="ANIK01000035">
    <property type="protein sequence ID" value="EMJ95522.1"/>
    <property type="molecule type" value="Genomic_DNA"/>
</dbReference>
<organism evidence="3 4">
    <name type="scientific">Leptospira alstonii serovar Sichuan str. 79601</name>
    <dbReference type="NCBI Taxonomy" id="1218565"/>
    <lineage>
        <taxon>Bacteria</taxon>
        <taxon>Pseudomonadati</taxon>
        <taxon>Spirochaetota</taxon>
        <taxon>Spirochaetia</taxon>
        <taxon>Leptospirales</taxon>
        <taxon>Leptospiraceae</taxon>
        <taxon>Leptospira</taxon>
    </lineage>
</organism>
<comment type="caution">
    <text evidence="3">The sequence shown here is derived from an EMBL/GenBank/DDBJ whole genome shotgun (WGS) entry which is preliminary data.</text>
</comment>
<dbReference type="SUPFAM" id="SSF116734">
    <property type="entry name" value="DNA methylase specificity domain"/>
    <property type="match status" value="1"/>
</dbReference>
<reference evidence="3 4" key="1">
    <citation type="submission" date="2013-01" db="EMBL/GenBank/DDBJ databases">
        <authorList>
            <person name="Harkins D.M."/>
            <person name="Durkin A.S."/>
            <person name="Brinkac L.M."/>
            <person name="Haft D.H."/>
            <person name="Selengut J.D."/>
            <person name="Sanka R."/>
            <person name="DePew J."/>
            <person name="Purushe J."/>
            <person name="Galloway R.L."/>
            <person name="Vinetz J.M."/>
            <person name="Sutton G.G."/>
            <person name="Nierman W.C."/>
            <person name="Fouts D.E."/>
        </authorList>
    </citation>
    <scope>NUCLEOTIDE SEQUENCE [LARGE SCALE GENOMIC DNA]</scope>
    <source>
        <strain evidence="3 4">79601</strain>
    </source>
</reference>
<gene>
    <name evidence="3" type="ORF">LEP1GSC194_3713</name>
</gene>
<sequence>MAKSSSGVNNINSEEIKSLQFLIPTLLEQQEIVQEIESRLSVCDKLEETIQSSLKQAESLRQSILKKAFAGKLVAQDPNDEPASVLLERIRAEKESIFQKTNANSKKKTSKKQNADNGNLIQFPRLVPDISTTELHAGVIAMVIDAHEKQSKYLENLNHVKCEKISHLVESYIGISLGRNPVKDAAGPDDFPHLKLVESRALKANYFGIQMQKIGYTYLSKRGLQKVIDKVSEVSNPDEQGRIRNLIEATLKMDKEQAEIFATLYAGWNNLILEGKKPSDEEIVYESRENWSPEKLKLSRSRFFTALSWMRKKGYVPEGKGAIVPKSVKKTPAKKRKKTKE</sequence>
<keyword evidence="1" id="KW-0680">Restriction system</keyword>
<dbReference type="GO" id="GO:0009307">
    <property type="term" value="P:DNA restriction-modification system"/>
    <property type="evidence" value="ECO:0007669"/>
    <property type="project" value="UniProtKB-KW"/>
</dbReference>
<evidence type="ECO:0000313" key="3">
    <source>
        <dbReference type="EMBL" id="EMJ95522.1"/>
    </source>
</evidence>
<protein>
    <submittedName>
        <fullName evidence="3">Type I restriction modification DNA specificity domain protein</fullName>
    </submittedName>
</protein>
<evidence type="ECO:0000256" key="1">
    <source>
        <dbReference type="ARBA" id="ARBA00022747"/>
    </source>
</evidence>
<evidence type="ECO:0000256" key="2">
    <source>
        <dbReference type="ARBA" id="ARBA00023125"/>
    </source>
</evidence>
<keyword evidence="2" id="KW-0238">DNA-binding</keyword>
<accession>M6CUC3</accession>
<dbReference type="InterPro" id="IPR044946">
    <property type="entry name" value="Restrct_endonuc_typeI_TRD_sf"/>
</dbReference>
<dbReference type="GO" id="GO:0003677">
    <property type="term" value="F:DNA binding"/>
    <property type="evidence" value="ECO:0007669"/>
    <property type="project" value="UniProtKB-KW"/>
</dbReference>
<dbReference type="PATRIC" id="fig|1218565.3.peg.2057"/>
<dbReference type="PANTHER" id="PTHR43140">
    <property type="entry name" value="TYPE-1 RESTRICTION ENZYME ECOKI SPECIFICITY PROTEIN"/>
    <property type="match status" value="1"/>
</dbReference>
<dbReference type="Gene3D" id="3.90.220.20">
    <property type="entry name" value="DNA methylase specificity domains"/>
    <property type="match status" value="1"/>
</dbReference>
<dbReference type="Proteomes" id="UP000011988">
    <property type="component" value="Unassembled WGS sequence"/>
</dbReference>
<dbReference type="PANTHER" id="PTHR43140:SF1">
    <property type="entry name" value="TYPE I RESTRICTION ENZYME ECOKI SPECIFICITY SUBUNIT"/>
    <property type="match status" value="1"/>
</dbReference>